<dbReference type="SUPFAM" id="SSF54862">
    <property type="entry name" value="4Fe-4S ferredoxins"/>
    <property type="match status" value="1"/>
</dbReference>
<proteinExistence type="predicted"/>
<evidence type="ECO:0000313" key="3">
    <source>
        <dbReference type="Proteomes" id="UP001302274"/>
    </source>
</evidence>
<dbReference type="RefSeq" id="WP_323578795.1">
    <property type="nucleotide sequence ID" value="NZ_JAYGJQ010000003.1"/>
</dbReference>
<organism evidence="2 3">
    <name type="scientific">Bacteriovorax antarcticus</name>
    <dbReference type="NCBI Taxonomy" id="3088717"/>
    <lineage>
        <taxon>Bacteria</taxon>
        <taxon>Pseudomonadati</taxon>
        <taxon>Bdellovibrionota</taxon>
        <taxon>Bacteriovoracia</taxon>
        <taxon>Bacteriovoracales</taxon>
        <taxon>Bacteriovoracaceae</taxon>
        <taxon>Bacteriovorax</taxon>
    </lineage>
</organism>
<dbReference type="Gene3D" id="3.30.70.20">
    <property type="match status" value="1"/>
</dbReference>
<dbReference type="EMBL" id="JAYGJQ010000003">
    <property type="protein sequence ID" value="MEA9358405.1"/>
    <property type="molecule type" value="Genomic_DNA"/>
</dbReference>
<dbReference type="CDD" id="cd07727">
    <property type="entry name" value="YmaE-like_MBL-fold"/>
    <property type="match status" value="1"/>
</dbReference>
<gene>
    <name evidence="2" type="ORF">SHI21_19370</name>
</gene>
<dbReference type="PANTHER" id="PTHR42773:SF1">
    <property type="entry name" value="METALLO-BETA-LACTAMASE FAMILY PROTEIN"/>
    <property type="match status" value="1"/>
</dbReference>
<dbReference type="PANTHER" id="PTHR42773">
    <property type="entry name" value="METALLO-BETA-LACTAMASE-RELATED"/>
    <property type="match status" value="1"/>
</dbReference>
<dbReference type="InterPro" id="IPR001279">
    <property type="entry name" value="Metallo-B-lactamas"/>
</dbReference>
<keyword evidence="3" id="KW-1185">Reference proteome</keyword>
<comment type="caution">
    <text evidence="2">The sequence shown here is derived from an EMBL/GenBank/DDBJ whole genome shotgun (WGS) entry which is preliminary data.</text>
</comment>
<sequence length="285" mass="32582">MARYDLHNKNNSPGPLFVDTTCIDCGTCFHIAPDLFHEQNNLSVVNRQPEGLSEWTQAKEAILSCPTTSIGVQHPPHEFKTAPLTLPRHITDAIYFCGHTSADSYGATAYLIKTPEGNILIDSPRFNSHLANEIEKLGGVKWMFLSHQDDVADHKKFHEHFNCIRIIHKKDLQEDTKACELILDGEESFELGPEIKIIPTPGHTRGHMVLYYKNQFLFTGDHLFYDYEASKIYASKSVNWYSWSEQVQSIHKLINLNVDWIFPGHGGWFQVGNDKFKNDLEQIIK</sequence>
<evidence type="ECO:0000259" key="1">
    <source>
        <dbReference type="SMART" id="SM00849"/>
    </source>
</evidence>
<protein>
    <submittedName>
        <fullName evidence="2">MBL fold metallo-hydrolase</fullName>
    </submittedName>
</protein>
<reference evidence="2 3" key="1">
    <citation type="submission" date="2023-11" db="EMBL/GenBank/DDBJ databases">
        <title>A Novel Polar Bacteriovorax (B. antarcticus) Isolated from the Biocrust in Antarctica.</title>
        <authorList>
            <person name="Mun W."/>
            <person name="Choi S.Y."/>
            <person name="Mitchell R.J."/>
        </authorList>
    </citation>
    <scope>NUCLEOTIDE SEQUENCE [LARGE SCALE GENOMIC DNA]</scope>
    <source>
        <strain evidence="2 3">PP10</strain>
    </source>
</reference>
<dbReference type="SMART" id="SM00849">
    <property type="entry name" value="Lactamase_B"/>
    <property type="match status" value="1"/>
</dbReference>
<evidence type="ECO:0000313" key="2">
    <source>
        <dbReference type="EMBL" id="MEA9358405.1"/>
    </source>
</evidence>
<name>A0ABU5VZA0_9BACT</name>
<feature type="domain" description="Metallo-beta-lactamase" evidence="1">
    <location>
        <begin position="106"/>
        <end position="265"/>
    </location>
</feature>
<dbReference type="Pfam" id="PF13370">
    <property type="entry name" value="Fer4_13"/>
    <property type="match status" value="1"/>
</dbReference>
<accession>A0ABU5VZA0</accession>
<dbReference type="InterPro" id="IPR036866">
    <property type="entry name" value="RibonucZ/Hydroxyglut_hydro"/>
</dbReference>
<dbReference type="Gene3D" id="3.60.15.10">
    <property type="entry name" value="Ribonuclease Z/Hydroxyacylglutathione hydrolase-like"/>
    <property type="match status" value="1"/>
</dbReference>
<dbReference type="Proteomes" id="UP001302274">
    <property type="component" value="Unassembled WGS sequence"/>
</dbReference>
<dbReference type="SUPFAM" id="SSF56281">
    <property type="entry name" value="Metallo-hydrolase/oxidoreductase"/>
    <property type="match status" value="1"/>
</dbReference>
<dbReference type="Pfam" id="PF00753">
    <property type="entry name" value="Lactamase_B"/>
    <property type="match status" value="1"/>
</dbReference>